<comment type="caution">
    <text evidence="3">The sequence shown here is derived from an EMBL/GenBank/DDBJ whole genome shotgun (WGS) entry which is preliminary data.</text>
</comment>
<protein>
    <submittedName>
        <fullName evidence="3">T9SS type A sorting domain-containing protein</fullName>
    </submittedName>
</protein>
<dbReference type="AlphaFoldDB" id="A0A7J4XI53"/>
<name>A0A7J4XI53_9BACE</name>
<keyword evidence="1" id="KW-0175">Coiled coil</keyword>
<dbReference type="Proteomes" id="UP000422221">
    <property type="component" value="Unassembled WGS sequence"/>
</dbReference>
<dbReference type="Pfam" id="PF18962">
    <property type="entry name" value="Por_Secre_tail"/>
    <property type="match status" value="1"/>
</dbReference>
<organism evidence="3 4">
    <name type="scientific">Bacteroides salyersiae</name>
    <dbReference type="NCBI Taxonomy" id="291644"/>
    <lineage>
        <taxon>Bacteria</taxon>
        <taxon>Pseudomonadati</taxon>
        <taxon>Bacteroidota</taxon>
        <taxon>Bacteroidia</taxon>
        <taxon>Bacteroidales</taxon>
        <taxon>Bacteroidaceae</taxon>
        <taxon>Bacteroides</taxon>
    </lineage>
</organism>
<feature type="domain" description="Peptidase S74" evidence="2">
    <location>
        <begin position="185"/>
        <end position="311"/>
    </location>
</feature>
<feature type="coiled-coil region" evidence="1">
    <location>
        <begin position="290"/>
        <end position="317"/>
    </location>
</feature>
<evidence type="ECO:0000313" key="3">
    <source>
        <dbReference type="EMBL" id="KAA3763923.1"/>
    </source>
</evidence>
<gene>
    <name evidence="3" type="ORF">F3F73_12990</name>
</gene>
<evidence type="ECO:0000313" key="4">
    <source>
        <dbReference type="Proteomes" id="UP000422221"/>
    </source>
</evidence>
<dbReference type="RefSeq" id="WP_021936757.1">
    <property type="nucleotide sequence ID" value="NZ_CP083674.1"/>
</dbReference>
<accession>A0A7J4XI53</accession>
<proteinExistence type="predicted"/>
<evidence type="ECO:0000256" key="1">
    <source>
        <dbReference type="SAM" id="Coils"/>
    </source>
</evidence>
<dbReference type="PROSITE" id="PS51688">
    <property type="entry name" value="ICA"/>
    <property type="match status" value="1"/>
</dbReference>
<dbReference type="Pfam" id="PF13884">
    <property type="entry name" value="Peptidase_S74"/>
    <property type="match status" value="2"/>
</dbReference>
<sequence>METKKTLFITIVFFFFCSISYAQLKVLSNGKVGIGTTNPQYGFLEIGKSGVNNGLAIYDSASGKPSFKLYTSGDYAFLNFGVKERGLAIQSNGRFAIGANLNTGYEYPTNALLNLYIHPSNYTSALMAYANFPMDFGDVIKVYSNRHTDVAFVVRDITKNSTGEMTFYVNGDGCVYSKGSLLTASDVSFKDNINSINNSLLIIRKMRGVTYQMKEQSDNCADINTLNVVPSNSDTLLAQSSVSIDIINKIKAEKKRKKAGFIAQELEEVFPEAVYTLPNGKKAIAYSEIIPLLVEAIKEQQNEIDELKQVKTIQTRSAIGGDENEQPNMNSLMDERLTARLYSNIPNPFKEQTTISFFIPETASGASIHIYNLQGKQIKQINIEERGNGSVIINGYELTPGMYMYTLIVDGKEIDTKKMILTE</sequence>
<dbReference type="EMBL" id="VWMK01000012">
    <property type="protein sequence ID" value="KAA3763923.1"/>
    <property type="molecule type" value="Genomic_DNA"/>
</dbReference>
<reference evidence="3 4" key="1">
    <citation type="journal article" date="2019" name="Nat. Med.">
        <title>A library of human gut bacterial isolates paired with longitudinal multiomics data enables mechanistic microbiome research.</title>
        <authorList>
            <person name="Poyet M."/>
            <person name="Groussin M."/>
            <person name="Gibbons S.M."/>
            <person name="Avila-Pacheco J."/>
            <person name="Jiang X."/>
            <person name="Kearney S.M."/>
            <person name="Perrotta A.R."/>
            <person name="Berdy B."/>
            <person name="Zhao S."/>
            <person name="Lieberman T.D."/>
            <person name="Swanson P.K."/>
            <person name="Smith M."/>
            <person name="Roesemann S."/>
            <person name="Alexander J.E."/>
            <person name="Rich S.A."/>
            <person name="Livny J."/>
            <person name="Vlamakis H."/>
            <person name="Clish C."/>
            <person name="Bullock K."/>
            <person name="Deik A."/>
            <person name="Scott J."/>
            <person name="Pierce K.A."/>
            <person name="Xavier R.J."/>
            <person name="Alm E.J."/>
        </authorList>
    </citation>
    <scope>NUCLEOTIDE SEQUENCE [LARGE SCALE GENOMIC DNA]</scope>
    <source>
        <strain evidence="3 4">BIOML-A10</strain>
    </source>
</reference>
<dbReference type="InterPro" id="IPR030392">
    <property type="entry name" value="S74_ICA"/>
</dbReference>
<evidence type="ECO:0000259" key="2">
    <source>
        <dbReference type="PROSITE" id="PS51688"/>
    </source>
</evidence>
<dbReference type="NCBIfam" id="TIGR04183">
    <property type="entry name" value="Por_Secre_tail"/>
    <property type="match status" value="1"/>
</dbReference>
<dbReference type="InterPro" id="IPR026444">
    <property type="entry name" value="Secre_tail"/>
</dbReference>